<comment type="caution">
    <text evidence="2">The sequence shown here is derived from an EMBL/GenBank/DDBJ whole genome shotgun (WGS) entry which is preliminary data.</text>
</comment>
<dbReference type="EMBL" id="JAULUE010002059">
    <property type="protein sequence ID" value="KAK5886458.1"/>
    <property type="molecule type" value="Genomic_DNA"/>
</dbReference>
<feature type="region of interest" description="Disordered" evidence="1">
    <location>
        <begin position="1"/>
        <end position="26"/>
    </location>
</feature>
<evidence type="ECO:0000256" key="1">
    <source>
        <dbReference type="SAM" id="MobiDB-lite"/>
    </source>
</evidence>
<keyword evidence="3" id="KW-1185">Reference proteome</keyword>
<dbReference type="AlphaFoldDB" id="A0AAN8BK80"/>
<reference evidence="2 3" key="1">
    <citation type="journal article" date="2023" name="Mol. Biol. Evol.">
        <title>Genomics of Secondarily Temperate Adaptation in the Only Non-Antarctic Icefish.</title>
        <authorList>
            <person name="Rivera-Colon A.G."/>
            <person name="Rayamajhi N."/>
            <person name="Minhas B.F."/>
            <person name="Madrigal G."/>
            <person name="Bilyk K.T."/>
            <person name="Yoon V."/>
            <person name="Hune M."/>
            <person name="Gregory S."/>
            <person name="Cheng C.H.C."/>
            <person name="Catchen J.M."/>
        </authorList>
    </citation>
    <scope>NUCLEOTIDE SEQUENCE [LARGE SCALE GENOMIC DNA]</scope>
    <source>
        <strain evidence="2">JC2023a</strain>
    </source>
</reference>
<accession>A0AAN8BK80</accession>
<name>A0AAN8BK80_9TELE</name>
<protein>
    <submittedName>
        <fullName evidence="2">Uncharacterized protein</fullName>
    </submittedName>
</protein>
<evidence type="ECO:0000313" key="2">
    <source>
        <dbReference type="EMBL" id="KAK5886458.1"/>
    </source>
</evidence>
<sequence length="73" mass="7787">MQTVVRRQFIKNKTPPGGSGGGGGVCRRKEGEKKNCGIGLKHFLGLIQKDEKKEGCQVEMEKGASLVGIGDKS</sequence>
<organism evidence="2 3">
    <name type="scientific">Champsocephalus esox</name>
    <name type="common">pike icefish</name>
    <dbReference type="NCBI Taxonomy" id="159716"/>
    <lineage>
        <taxon>Eukaryota</taxon>
        <taxon>Metazoa</taxon>
        <taxon>Chordata</taxon>
        <taxon>Craniata</taxon>
        <taxon>Vertebrata</taxon>
        <taxon>Euteleostomi</taxon>
        <taxon>Actinopterygii</taxon>
        <taxon>Neopterygii</taxon>
        <taxon>Teleostei</taxon>
        <taxon>Neoteleostei</taxon>
        <taxon>Acanthomorphata</taxon>
        <taxon>Eupercaria</taxon>
        <taxon>Perciformes</taxon>
        <taxon>Notothenioidei</taxon>
        <taxon>Channichthyidae</taxon>
        <taxon>Champsocephalus</taxon>
    </lineage>
</organism>
<evidence type="ECO:0000313" key="3">
    <source>
        <dbReference type="Proteomes" id="UP001335648"/>
    </source>
</evidence>
<dbReference type="Proteomes" id="UP001335648">
    <property type="component" value="Unassembled WGS sequence"/>
</dbReference>
<proteinExistence type="predicted"/>
<gene>
    <name evidence="2" type="ORF">CesoFtcFv8_017487</name>
</gene>